<feature type="compositionally biased region" description="Acidic residues" evidence="5">
    <location>
        <begin position="346"/>
        <end position="356"/>
    </location>
</feature>
<keyword evidence="2" id="KW-0964">Secreted</keyword>
<dbReference type="SUPFAM" id="SSF49899">
    <property type="entry name" value="Concanavalin A-like lectins/glucanases"/>
    <property type="match status" value="1"/>
</dbReference>
<organism evidence="6 7">
    <name type="scientific">Roseibacillus ishigakijimensis</name>
    <dbReference type="NCBI Taxonomy" id="454146"/>
    <lineage>
        <taxon>Bacteria</taxon>
        <taxon>Pseudomonadati</taxon>
        <taxon>Verrucomicrobiota</taxon>
        <taxon>Verrucomicrobiia</taxon>
        <taxon>Verrucomicrobiales</taxon>
        <taxon>Verrucomicrobiaceae</taxon>
        <taxon>Roseibacillus</taxon>
    </lineage>
</organism>
<feature type="compositionally biased region" description="Low complexity" evidence="5">
    <location>
        <begin position="683"/>
        <end position="696"/>
    </location>
</feature>
<feature type="region of interest" description="Disordered" evidence="5">
    <location>
        <begin position="971"/>
        <end position="1014"/>
    </location>
</feature>
<dbReference type="PANTHER" id="PTHR37467">
    <property type="entry name" value="EXPORTED CALCIUM-BINDING GLYCOPROTEIN-RELATED"/>
    <property type="match status" value="1"/>
</dbReference>
<proteinExistence type="predicted"/>
<sequence>MTAFCGSVSTVCADFTPIENFQSLTEGALEGQGNWVTNGTGFNIVSEPGRPYNKVLQHTGASDAGLPWPQSFAEGGTATYFFRVLVNNGSQDISLGITHVAPTTESVANFGNFLAQPVIVGGNLGARDGIPGTGNPNFQPQVNGLLPGDWYKIWVVFDSAADSYQFYVQSDDDSLVGTQQEFPPLDGTWDFRSIVTDAIVATQLTSNSGNTNYYIDDIYLDDAGANLADPSAADRADGDNDGMTDAWEMFYFGNLNQSAGTDFDNDGLRDVEEELEGTDPTEADTDEDGVSDGDEVSGDANNAFFNLGTDPLDSDSDDDGLTDGEEISGSKNPVGNRPTDPNYADTDADNVSDPEEFLYGSNAIDPDSVPQIHTLIAPGKRNGGFESRSGAVVGTNYKLGWDGPDPDNIDAWTTWSEQTTTSTDSGVEAGGQSEGAVHGFTQNGNGAKNMTPYLVQEGDVIRLTYDRVNGYTTGDTFLLSDLTEDSLGFVQLPGSPAQEDTADGSYTITYVVPAGSLAIGHPLGIGIRNNTAASWPGWDNMVLTINDRDSDNDGLSDFAEDFYWGNGDDLVTAEELEVTTGSADSDNDSYSNAEEVANGSDPLDANSGLNDSDGDGLNDDWERDIFGDLSQSAEGDFDNDQATNLEEESAGTDGADASSWPDLDNDGMSNAWEIANDLNRFTNDANGDADNDGFTNLEEHDAGSDPQDPNWTPENALLAHRWSFNGNLTDSAGDSDATIVEVGANDVSLNSTGITLTGGAQGESDYVVLGENLIGGKTTPVTIELWATAHTVQNWSRIFDFGSDTTDYLFMSWSTGTNGNTDRVGWVSPNDTGFNSDSTNAPYVLDVPYHIVLTITPAYYSGALQGSTVTWYSAPVHDSQPGGHGLLAAQGSVETNLHLTDLTDAMNLLGRSFFPDNTAHATYDEVRIWDGALSETERELFHLLGPDSIDRSNTDGDPFPDAWEQAYFGSTNVARGGSDSDGDGDNDDEELAAESNPNDATSTVADTDGDGLDDENFELVYWNNLLQNGTQDPDGDLVNNEEEETGDSNPLDANSSPDNDEDDLSDSWELVNFGDLDETGSTDPDNDGDNNALEFANGTDPNDPFSSQDSEPDGLADGWETFYFSDLDEGAAGDPDSDGATNLAEFNAGTNPTDGTSVPDVNNDGIPDGRTLIASDGLGTSSFDQDGVNNWDDTLDPTAGLNYLVYGYDLRTPATGDVTFAGARLIIASDENTTSNLVAKNAGVATIPYFGLDGLTINQAGGANLTLAGSEFRVSSPSELWANNGNLIINAPFTGSAQLNLTTTGPTNQVILNGQSTFTGDLNLTTHGTNPDNGKLVLGNAGRLTFAPTTNGVTNAITGAGTAALNGSIAFDLSNADETNGNQWLIFATTGEVTIGATFNVTGFTSDGGAPGSRIWTQGEYTFDEATGVLTFGAVSAGYADWASLNGLDAGNSGATTDAEGDGFDNLLEYQLGGDPLAADGGELVSTSVSDTHLVFTFERSDASESDTTLTFQWSGNLQTWQNAAVGAASATSAEGVIVTVTEDGGSSPDFDLIEVQVPKTLATDGKLFGRLSGSQQ</sequence>
<dbReference type="PANTHER" id="PTHR37467:SF1">
    <property type="entry name" value="EXPORTED CALCIUM-BINDING GLYCOPROTEIN"/>
    <property type="match status" value="1"/>
</dbReference>
<feature type="compositionally biased region" description="Acidic residues" evidence="5">
    <location>
        <begin position="612"/>
        <end position="622"/>
    </location>
</feature>
<dbReference type="InterPro" id="IPR053180">
    <property type="entry name" value="Ca-binding_acidic-repeat"/>
</dbReference>
<feature type="region of interest" description="Disordered" evidence="5">
    <location>
        <begin position="683"/>
        <end position="713"/>
    </location>
</feature>
<dbReference type="Proteomes" id="UP000604083">
    <property type="component" value="Unassembled WGS sequence"/>
</dbReference>
<feature type="compositionally biased region" description="Polar residues" evidence="5">
    <location>
        <begin position="1148"/>
        <end position="1160"/>
    </location>
</feature>
<feature type="compositionally biased region" description="Acidic residues" evidence="5">
    <location>
        <begin position="1033"/>
        <end position="1046"/>
    </location>
</feature>
<feature type="compositionally biased region" description="Acidic residues" evidence="5">
    <location>
        <begin position="273"/>
        <end position="297"/>
    </location>
</feature>
<dbReference type="RefSeq" id="WP_200391840.1">
    <property type="nucleotide sequence ID" value="NZ_JAENIO010000023.1"/>
</dbReference>
<evidence type="ECO:0000256" key="1">
    <source>
        <dbReference type="ARBA" id="ARBA00004613"/>
    </source>
</evidence>
<evidence type="ECO:0008006" key="8">
    <source>
        <dbReference type="Google" id="ProtNLM"/>
    </source>
</evidence>
<dbReference type="Pfam" id="PF18884">
    <property type="entry name" value="TSP3_bac"/>
    <property type="match status" value="6"/>
</dbReference>
<keyword evidence="7" id="KW-1185">Reference proteome</keyword>
<feature type="compositionally biased region" description="Acidic residues" evidence="5">
    <location>
        <begin position="1126"/>
        <end position="1137"/>
    </location>
</feature>
<dbReference type="InterPro" id="IPR059100">
    <property type="entry name" value="TSP3_bac"/>
</dbReference>
<feature type="region of interest" description="Disordered" evidence="5">
    <location>
        <begin position="578"/>
        <end position="623"/>
    </location>
</feature>
<evidence type="ECO:0000256" key="3">
    <source>
        <dbReference type="ARBA" id="ARBA00022729"/>
    </source>
</evidence>
<evidence type="ECO:0000313" key="7">
    <source>
        <dbReference type="Proteomes" id="UP000604083"/>
    </source>
</evidence>
<feature type="compositionally biased region" description="Polar residues" evidence="5">
    <location>
        <begin position="1047"/>
        <end position="1057"/>
    </location>
</feature>
<comment type="caution">
    <text evidence="6">The sequence shown here is derived from an EMBL/GenBank/DDBJ whole genome shotgun (WGS) entry which is preliminary data.</text>
</comment>
<dbReference type="InterPro" id="IPR013320">
    <property type="entry name" value="ConA-like_dom_sf"/>
</dbReference>
<evidence type="ECO:0000256" key="4">
    <source>
        <dbReference type="ARBA" id="ARBA00022837"/>
    </source>
</evidence>
<evidence type="ECO:0000256" key="2">
    <source>
        <dbReference type="ARBA" id="ARBA00022525"/>
    </source>
</evidence>
<evidence type="ECO:0000313" key="6">
    <source>
        <dbReference type="EMBL" id="MBK1834405.1"/>
    </source>
</evidence>
<gene>
    <name evidence="6" type="ORF">JIN78_10070</name>
</gene>
<evidence type="ECO:0000256" key="5">
    <source>
        <dbReference type="SAM" id="MobiDB-lite"/>
    </source>
</evidence>
<keyword evidence="4" id="KW-0106">Calcium</keyword>
<name>A0A934RUI0_9BACT</name>
<dbReference type="EMBL" id="JAENIO010000023">
    <property type="protein sequence ID" value="MBK1834405.1"/>
    <property type="molecule type" value="Genomic_DNA"/>
</dbReference>
<comment type="subcellular location">
    <subcellularLocation>
        <location evidence="1">Secreted</location>
    </subcellularLocation>
</comment>
<feature type="compositionally biased region" description="Acidic residues" evidence="5">
    <location>
        <begin position="312"/>
        <end position="326"/>
    </location>
</feature>
<dbReference type="Gene3D" id="2.60.120.200">
    <property type="match status" value="1"/>
</dbReference>
<reference evidence="6" key="1">
    <citation type="submission" date="2021-01" db="EMBL/GenBank/DDBJ databases">
        <title>Modified the classification status of verrucomicrobia.</title>
        <authorList>
            <person name="Feng X."/>
        </authorList>
    </citation>
    <scope>NUCLEOTIDE SEQUENCE</scope>
    <source>
        <strain evidence="6">KCTC 12986</strain>
    </source>
</reference>
<feature type="region of interest" description="Disordered" evidence="5">
    <location>
        <begin position="273"/>
        <end position="368"/>
    </location>
</feature>
<keyword evidence="3" id="KW-0732">Signal</keyword>
<feature type="compositionally biased region" description="Acidic residues" evidence="5">
    <location>
        <begin position="1075"/>
        <end position="1088"/>
    </location>
</feature>
<protein>
    <recommendedName>
        <fullName evidence="8">LamG-like jellyroll fold domain-containing protein</fullName>
    </recommendedName>
</protein>
<feature type="compositionally biased region" description="Acidic residues" evidence="5">
    <location>
        <begin position="980"/>
        <end position="992"/>
    </location>
</feature>
<accession>A0A934RUI0</accession>
<feature type="compositionally biased region" description="Polar residues" evidence="5">
    <location>
        <begin position="995"/>
        <end position="1005"/>
    </location>
</feature>
<feature type="region of interest" description="Disordered" evidence="5">
    <location>
        <begin position="1027"/>
        <end position="1178"/>
    </location>
</feature>
<feature type="compositionally biased region" description="Low complexity" evidence="5">
    <location>
        <begin position="582"/>
        <end position="593"/>
    </location>
</feature>